<dbReference type="Gene3D" id="2.40.160.10">
    <property type="entry name" value="Porin"/>
    <property type="match status" value="1"/>
</dbReference>
<evidence type="ECO:0008006" key="4">
    <source>
        <dbReference type="Google" id="ProtNLM"/>
    </source>
</evidence>
<keyword evidence="1" id="KW-0732">Signal</keyword>
<feature type="signal peptide" evidence="1">
    <location>
        <begin position="1"/>
        <end position="29"/>
    </location>
</feature>
<proteinExistence type="predicted"/>
<evidence type="ECO:0000313" key="3">
    <source>
        <dbReference type="Proteomes" id="UP000281975"/>
    </source>
</evidence>
<dbReference type="GO" id="GO:0015288">
    <property type="term" value="F:porin activity"/>
    <property type="evidence" value="ECO:0007669"/>
    <property type="project" value="InterPro"/>
</dbReference>
<dbReference type="InterPro" id="IPR023614">
    <property type="entry name" value="Porin_dom_sf"/>
</dbReference>
<dbReference type="Proteomes" id="UP000281975">
    <property type="component" value="Unassembled WGS sequence"/>
</dbReference>
<dbReference type="GO" id="GO:0016020">
    <property type="term" value="C:membrane"/>
    <property type="evidence" value="ECO:0007669"/>
    <property type="project" value="InterPro"/>
</dbReference>
<organism evidence="2 3">
    <name type="scientific">Kushneria sinocarnis</name>
    <dbReference type="NCBI Taxonomy" id="595502"/>
    <lineage>
        <taxon>Bacteria</taxon>
        <taxon>Pseudomonadati</taxon>
        <taxon>Pseudomonadota</taxon>
        <taxon>Gammaproteobacteria</taxon>
        <taxon>Oceanospirillales</taxon>
        <taxon>Halomonadaceae</taxon>
        <taxon>Kushneria</taxon>
    </lineage>
</organism>
<dbReference type="RefSeq" id="WP_121170596.1">
    <property type="nucleotide sequence ID" value="NZ_RBIN01000001.1"/>
</dbReference>
<protein>
    <recommendedName>
        <fullName evidence="4">Porin</fullName>
    </recommendedName>
</protein>
<keyword evidence="3" id="KW-1185">Reference proteome</keyword>
<evidence type="ECO:0000313" key="2">
    <source>
        <dbReference type="EMBL" id="RKR07486.1"/>
    </source>
</evidence>
<dbReference type="EMBL" id="RBIN01000001">
    <property type="protein sequence ID" value="RKR07486.1"/>
    <property type="molecule type" value="Genomic_DNA"/>
</dbReference>
<reference evidence="2 3" key="1">
    <citation type="submission" date="2018-10" db="EMBL/GenBank/DDBJ databases">
        <title>Genomic Encyclopedia of Type Strains, Phase IV (KMG-IV): sequencing the most valuable type-strain genomes for metagenomic binning, comparative biology and taxonomic classification.</title>
        <authorList>
            <person name="Goeker M."/>
        </authorList>
    </citation>
    <scope>NUCLEOTIDE SEQUENCE [LARGE SCALE GENOMIC DNA]</scope>
    <source>
        <strain evidence="2 3">DSM 23229</strain>
    </source>
</reference>
<comment type="caution">
    <text evidence="2">The sequence shown here is derived from an EMBL/GenBank/DDBJ whole genome shotgun (WGS) entry which is preliminary data.</text>
</comment>
<accession>A0A420X0V5</accession>
<dbReference type="SUPFAM" id="SSF56935">
    <property type="entry name" value="Porins"/>
    <property type="match status" value="1"/>
</dbReference>
<dbReference type="AlphaFoldDB" id="A0A420X0V5"/>
<evidence type="ECO:0000256" key="1">
    <source>
        <dbReference type="SAM" id="SignalP"/>
    </source>
</evidence>
<sequence>MDGRRVRPVGAWRYLLSLLLSLLPVSAGAQALAGNEPLTVSGFGTLGVIHNSSSEAAFVRDLGQPKGAGEGWSARVDTLLGGQVDLKLNDRFDVTLQGISRYHHEGDFSPELTWAFLRYTPSPGWQLRAGRLGWDSYLFSESRYVGYAYPWVRPPVDHYGILQLDYIEGVDVTYRRPLGSGLAWAKLFAGRSTSHLVLSEALSAEMDISNLYGGHLNYALGPWQFRASYARADSDADFSVDREAFARNPRTLVLNTLIGRAFDYGAIELYSLGMTYEQGRWQVQAMQNRSTTDSEGVIDSGFVSLGYRTGQATPYVMFSRVRTSFPEIPAGESFRQRTWSLGMRYDVATNLALKTQLDRVHVIRPGLLWRETDADWEGDRITLVSLGLDFIF</sequence>
<dbReference type="OrthoDB" id="197869at2"/>
<gene>
    <name evidence="2" type="ORF">C7446_0298</name>
</gene>
<feature type="chain" id="PRO_5019297287" description="Porin" evidence="1">
    <location>
        <begin position="30"/>
        <end position="392"/>
    </location>
</feature>
<name>A0A420X0V5_9GAMM</name>